<name>A0A6A6T6K2_9PLEO</name>
<proteinExistence type="predicted"/>
<organism evidence="2 3">
    <name type="scientific">Lophiostoma macrostomum CBS 122681</name>
    <dbReference type="NCBI Taxonomy" id="1314788"/>
    <lineage>
        <taxon>Eukaryota</taxon>
        <taxon>Fungi</taxon>
        <taxon>Dikarya</taxon>
        <taxon>Ascomycota</taxon>
        <taxon>Pezizomycotina</taxon>
        <taxon>Dothideomycetes</taxon>
        <taxon>Pleosporomycetidae</taxon>
        <taxon>Pleosporales</taxon>
        <taxon>Lophiostomataceae</taxon>
        <taxon>Lophiostoma</taxon>
    </lineage>
</organism>
<keyword evidence="3" id="KW-1185">Reference proteome</keyword>
<accession>A0A6A6T6K2</accession>
<evidence type="ECO:0000256" key="1">
    <source>
        <dbReference type="SAM" id="MobiDB-lite"/>
    </source>
</evidence>
<feature type="region of interest" description="Disordered" evidence="1">
    <location>
        <begin position="156"/>
        <end position="186"/>
    </location>
</feature>
<protein>
    <submittedName>
        <fullName evidence="2">Uncharacterized protein</fullName>
    </submittedName>
</protein>
<evidence type="ECO:0000313" key="2">
    <source>
        <dbReference type="EMBL" id="KAF2655655.1"/>
    </source>
</evidence>
<feature type="region of interest" description="Disordered" evidence="1">
    <location>
        <begin position="1"/>
        <end position="20"/>
    </location>
</feature>
<gene>
    <name evidence="2" type="ORF">K491DRAFT_778591</name>
</gene>
<dbReference type="Proteomes" id="UP000799324">
    <property type="component" value="Unassembled WGS sequence"/>
</dbReference>
<dbReference type="EMBL" id="MU004346">
    <property type="protein sequence ID" value="KAF2655655.1"/>
    <property type="molecule type" value="Genomic_DNA"/>
</dbReference>
<sequence length="610" mass="68917">MSTTSTKTQPSGDTDVNVNTGAASTVTKSIEPWNFHKEGSYPRKIGLSSPERVLAANGMVVMAQSVDERRCVFDIDTATGEDAGDSSLRLSEALKELGKQGLHVSMTVRFDKKRKLKLGIFTETSEGLEGDVWAHCGKHLEGIWNLRKQKFRVEELKPSEPDEHSGSESDEKAKTPKWMPTNKLRNPKLNSEADIQACKDLVSPEHQLFYVKDWKRPFFVANDVPGIVLKSRSLGMVLVGRSLGPKPAKFLVSDERTAQKVTELAGEGPDIRRQWTSEDSEDGSRLEVVFRRYSEIDEENLQDAFPKYSEYADVIACEGHIVNHDENVSYAEAIYLFPRERWHTKVLQDSKDSDHAMALVARSVNFPGCPIPLDSGDPYLLEPARKLAMLGSRKVLAVGLENRNQEVEMMYIDLDSTLSFSMDAFEVEDCPRYIWTVDENEEDDWNNDDDESDVYSDDESAIDSKDSCALSGKETIAKSETAPREKRQPYVSLYGEEWRIHARNEALELLAEQKDAEPVSVGNRPQAVWSQHCITLFARSLRRDSLEVKVDLSDREIYGQLCKLARRGAGYFMEIGDIRAAFLPKDRMIKGFRKCKKYKTMTIKPEPGHV</sequence>
<dbReference type="AlphaFoldDB" id="A0A6A6T6K2"/>
<evidence type="ECO:0000313" key="3">
    <source>
        <dbReference type="Proteomes" id="UP000799324"/>
    </source>
</evidence>
<reference evidence="2" key="1">
    <citation type="journal article" date="2020" name="Stud. Mycol.">
        <title>101 Dothideomycetes genomes: a test case for predicting lifestyles and emergence of pathogens.</title>
        <authorList>
            <person name="Haridas S."/>
            <person name="Albert R."/>
            <person name="Binder M."/>
            <person name="Bloem J."/>
            <person name="Labutti K."/>
            <person name="Salamov A."/>
            <person name="Andreopoulos B."/>
            <person name="Baker S."/>
            <person name="Barry K."/>
            <person name="Bills G."/>
            <person name="Bluhm B."/>
            <person name="Cannon C."/>
            <person name="Castanera R."/>
            <person name="Culley D."/>
            <person name="Daum C."/>
            <person name="Ezra D."/>
            <person name="Gonzalez J."/>
            <person name="Henrissat B."/>
            <person name="Kuo A."/>
            <person name="Liang C."/>
            <person name="Lipzen A."/>
            <person name="Lutzoni F."/>
            <person name="Magnuson J."/>
            <person name="Mondo S."/>
            <person name="Nolan M."/>
            <person name="Ohm R."/>
            <person name="Pangilinan J."/>
            <person name="Park H.-J."/>
            <person name="Ramirez L."/>
            <person name="Alfaro M."/>
            <person name="Sun H."/>
            <person name="Tritt A."/>
            <person name="Yoshinaga Y."/>
            <person name="Zwiers L.-H."/>
            <person name="Turgeon B."/>
            <person name="Goodwin S."/>
            <person name="Spatafora J."/>
            <person name="Crous P."/>
            <person name="Grigoriev I."/>
        </authorList>
    </citation>
    <scope>NUCLEOTIDE SEQUENCE</scope>
    <source>
        <strain evidence="2">CBS 122681</strain>
    </source>
</reference>
<feature type="compositionally biased region" description="Basic and acidic residues" evidence="1">
    <location>
        <begin position="156"/>
        <end position="174"/>
    </location>
</feature>